<sequence>MWQRGVFFYLAGSMLLPKLNLDDPVDASPAHGFCDTLGTPATLFDWGKGFDHYGGWSGFSCKPASDTDSTCMAGTGGTAIIAQLFMALVIILWYEGSVYNVAVNPEAGDAGWQFLDILEKPNGHLQHEEPLKLRLPPTTLGQTVEDVLILDIEATPNTNSCRIGRDDGDGGDDENDDGDEDGNDDDEGCDDDEFRAECAVYDFYSRTAAASETLASYQPMLLAIMALGFVSLLVCEDLAVAYQAKLAVRAGALANTDDCSWVCVANKETGHLDVFMQGPQAFDRLDQVALRNARLAYLPVAKLPNKRSCLVAFGEEWILHPSAVKNTSFLKVW</sequence>
<keyword evidence="4" id="KW-0472">Membrane</keyword>
<evidence type="ECO:0000256" key="3">
    <source>
        <dbReference type="ARBA" id="ARBA00022989"/>
    </source>
</evidence>
<proteinExistence type="predicted"/>
<dbReference type="Proteomes" id="UP000186817">
    <property type="component" value="Unassembled WGS sequence"/>
</dbReference>
<comment type="subcellular location">
    <subcellularLocation>
        <location evidence="1">Membrane</location>
        <topology evidence="1">Multi-pass membrane protein</topology>
    </subcellularLocation>
</comment>
<name>A0A1Q9E7F7_SYMMI</name>
<feature type="chain" id="PRO_5012096173" evidence="6">
    <location>
        <begin position="22"/>
        <end position="333"/>
    </location>
</feature>
<gene>
    <name evidence="7" type="ORF">AK812_SmicGene13718</name>
</gene>
<dbReference type="AlphaFoldDB" id="A0A1Q9E7F7"/>
<reference evidence="7 8" key="1">
    <citation type="submission" date="2016-02" db="EMBL/GenBank/DDBJ databases">
        <title>Genome analysis of coral dinoflagellate symbionts highlights evolutionary adaptations to a symbiotic lifestyle.</title>
        <authorList>
            <person name="Aranda M."/>
            <person name="Li Y."/>
            <person name="Liew Y.J."/>
            <person name="Baumgarten S."/>
            <person name="Simakov O."/>
            <person name="Wilson M."/>
            <person name="Piel J."/>
            <person name="Ashoor H."/>
            <person name="Bougouffa S."/>
            <person name="Bajic V.B."/>
            <person name="Ryu T."/>
            <person name="Ravasi T."/>
            <person name="Bayer T."/>
            <person name="Micklem G."/>
            <person name="Kim H."/>
            <person name="Bhak J."/>
            <person name="Lajeunesse T.C."/>
            <person name="Voolstra C.R."/>
        </authorList>
    </citation>
    <scope>NUCLEOTIDE SEQUENCE [LARGE SCALE GENOMIC DNA]</scope>
    <source>
        <strain evidence="7 8">CCMP2467</strain>
    </source>
</reference>
<dbReference type="InterPro" id="IPR029020">
    <property type="entry name" value="Ammonium/urea_transptr"/>
</dbReference>
<dbReference type="GO" id="GO:0016020">
    <property type="term" value="C:membrane"/>
    <property type="evidence" value="ECO:0007669"/>
    <property type="project" value="UniProtKB-SubCell"/>
</dbReference>
<keyword evidence="8" id="KW-1185">Reference proteome</keyword>
<accession>A0A1Q9E7F7</accession>
<evidence type="ECO:0000256" key="5">
    <source>
        <dbReference type="SAM" id="MobiDB-lite"/>
    </source>
</evidence>
<feature type="compositionally biased region" description="Acidic residues" evidence="5">
    <location>
        <begin position="169"/>
        <end position="190"/>
    </location>
</feature>
<evidence type="ECO:0000256" key="1">
    <source>
        <dbReference type="ARBA" id="ARBA00004141"/>
    </source>
</evidence>
<evidence type="ECO:0000256" key="6">
    <source>
        <dbReference type="SAM" id="SignalP"/>
    </source>
</evidence>
<evidence type="ECO:0000256" key="2">
    <source>
        <dbReference type="ARBA" id="ARBA00022692"/>
    </source>
</evidence>
<dbReference type="SUPFAM" id="SSF111352">
    <property type="entry name" value="Ammonium transporter"/>
    <property type="match status" value="1"/>
</dbReference>
<dbReference type="OrthoDB" id="534912at2759"/>
<keyword evidence="3" id="KW-1133">Transmembrane helix</keyword>
<organism evidence="7 8">
    <name type="scientific">Symbiodinium microadriaticum</name>
    <name type="common">Dinoflagellate</name>
    <name type="synonym">Zooxanthella microadriatica</name>
    <dbReference type="NCBI Taxonomy" id="2951"/>
    <lineage>
        <taxon>Eukaryota</taxon>
        <taxon>Sar</taxon>
        <taxon>Alveolata</taxon>
        <taxon>Dinophyceae</taxon>
        <taxon>Suessiales</taxon>
        <taxon>Symbiodiniaceae</taxon>
        <taxon>Symbiodinium</taxon>
    </lineage>
</organism>
<feature type="signal peptide" evidence="6">
    <location>
        <begin position="1"/>
        <end position="21"/>
    </location>
</feature>
<evidence type="ECO:0000313" key="8">
    <source>
        <dbReference type="Proteomes" id="UP000186817"/>
    </source>
</evidence>
<evidence type="ECO:0000256" key="4">
    <source>
        <dbReference type="ARBA" id="ARBA00023136"/>
    </source>
</evidence>
<evidence type="ECO:0000313" key="7">
    <source>
        <dbReference type="EMBL" id="OLQ03354.1"/>
    </source>
</evidence>
<protein>
    <submittedName>
        <fullName evidence="7">Uncharacterized protein</fullName>
    </submittedName>
</protein>
<dbReference type="Gene3D" id="1.10.3430.10">
    <property type="entry name" value="Ammonium transporter AmtB like domains"/>
    <property type="match status" value="1"/>
</dbReference>
<dbReference type="EMBL" id="LSRX01000238">
    <property type="protein sequence ID" value="OLQ03354.1"/>
    <property type="molecule type" value="Genomic_DNA"/>
</dbReference>
<keyword evidence="6" id="KW-0732">Signal</keyword>
<feature type="region of interest" description="Disordered" evidence="5">
    <location>
        <begin position="160"/>
        <end position="190"/>
    </location>
</feature>
<keyword evidence="2" id="KW-0812">Transmembrane</keyword>
<comment type="caution">
    <text evidence="7">The sequence shown here is derived from an EMBL/GenBank/DDBJ whole genome shotgun (WGS) entry which is preliminary data.</text>
</comment>